<keyword evidence="3" id="KW-1185">Reference proteome</keyword>
<dbReference type="KEGG" id="dpx:DAPPUDRAFT_53957"/>
<dbReference type="SMART" id="SM00409">
    <property type="entry name" value="IG"/>
    <property type="match status" value="1"/>
</dbReference>
<dbReference type="PhylomeDB" id="E9GS25"/>
<sequence>MRGLEGPSQSVTRGTDIILHCRYDLEAGDRLYAVKWFHGTREFYRFQPELQPPSRSFPIEDVYVDVESSNAEKLVIRHVVPGTSGVYRCEVSAEETFETDYREMNITIEDAPLGDPVIYNIQSRYAIGAELRINCKSFDYRPAARLHWIINGKAVRNRIINHRTKF</sequence>
<dbReference type="PANTHER" id="PTHR21261">
    <property type="entry name" value="BEAT PROTEIN"/>
    <property type="match status" value="1"/>
</dbReference>
<dbReference type="EMBL" id="GL732561">
    <property type="protein sequence ID" value="EFX77629.1"/>
    <property type="molecule type" value="Genomic_DNA"/>
</dbReference>
<dbReference type="STRING" id="6669.E9GS25"/>
<gene>
    <name evidence="2" type="ORF">DAPPUDRAFT_53957</name>
</gene>
<evidence type="ECO:0000259" key="1">
    <source>
        <dbReference type="PROSITE" id="PS50835"/>
    </source>
</evidence>
<organism evidence="2 3">
    <name type="scientific">Daphnia pulex</name>
    <name type="common">Water flea</name>
    <dbReference type="NCBI Taxonomy" id="6669"/>
    <lineage>
        <taxon>Eukaryota</taxon>
        <taxon>Metazoa</taxon>
        <taxon>Ecdysozoa</taxon>
        <taxon>Arthropoda</taxon>
        <taxon>Crustacea</taxon>
        <taxon>Branchiopoda</taxon>
        <taxon>Diplostraca</taxon>
        <taxon>Cladocera</taxon>
        <taxon>Anomopoda</taxon>
        <taxon>Daphniidae</taxon>
        <taxon>Daphnia</taxon>
    </lineage>
</organism>
<evidence type="ECO:0000313" key="2">
    <source>
        <dbReference type="EMBL" id="EFX77629.1"/>
    </source>
</evidence>
<dbReference type="OMA" id="RINCKSF"/>
<dbReference type="PROSITE" id="PS50835">
    <property type="entry name" value="IG_LIKE"/>
    <property type="match status" value="2"/>
</dbReference>
<dbReference type="FunCoup" id="E9GS25">
    <property type="interactions" value="8"/>
</dbReference>
<feature type="domain" description="Ig-like" evidence="1">
    <location>
        <begin position="1"/>
        <end position="105"/>
    </location>
</feature>
<proteinExistence type="predicted"/>
<dbReference type="eggNOG" id="ENOG502RY6Y">
    <property type="taxonomic scope" value="Eukaryota"/>
</dbReference>
<dbReference type="InterPro" id="IPR007110">
    <property type="entry name" value="Ig-like_dom"/>
</dbReference>
<protein>
    <recommendedName>
        <fullName evidence="1">Ig-like domain-containing protein</fullName>
    </recommendedName>
</protein>
<dbReference type="AlphaFoldDB" id="E9GS25"/>
<dbReference type="InterPro" id="IPR036179">
    <property type="entry name" value="Ig-like_dom_sf"/>
</dbReference>
<dbReference type="OrthoDB" id="196393at2759"/>
<dbReference type="InParanoid" id="E9GS25"/>
<feature type="domain" description="Ig-like" evidence="1">
    <location>
        <begin position="116"/>
        <end position="166"/>
    </location>
</feature>
<dbReference type="PANTHER" id="PTHR21261:SF15">
    <property type="entry name" value="BEATEN PATH IIIA, ISOFORM D-RELATED"/>
    <property type="match status" value="1"/>
</dbReference>
<dbReference type="SUPFAM" id="SSF48726">
    <property type="entry name" value="Immunoglobulin"/>
    <property type="match status" value="1"/>
</dbReference>
<name>E9GS25_DAPPU</name>
<dbReference type="InterPro" id="IPR003599">
    <property type="entry name" value="Ig_sub"/>
</dbReference>
<dbReference type="Proteomes" id="UP000000305">
    <property type="component" value="Unassembled WGS sequence"/>
</dbReference>
<evidence type="ECO:0000313" key="3">
    <source>
        <dbReference type="Proteomes" id="UP000000305"/>
    </source>
</evidence>
<dbReference type="Gene3D" id="2.60.40.10">
    <property type="entry name" value="Immunoglobulins"/>
    <property type="match status" value="1"/>
</dbReference>
<accession>E9GS25</accession>
<dbReference type="HOGENOM" id="CLU_046048_4_0_1"/>
<dbReference type="InterPro" id="IPR013783">
    <property type="entry name" value="Ig-like_fold"/>
</dbReference>
<reference evidence="2 3" key="1">
    <citation type="journal article" date="2011" name="Science">
        <title>The ecoresponsive genome of Daphnia pulex.</title>
        <authorList>
            <person name="Colbourne J.K."/>
            <person name="Pfrender M.E."/>
            <person name="Gilbert D."/>
            <person name="Thomas W.K."/>
            <person name="Tucker A."/>
            <person name="Oakley T.H."/>
            <person name="Tokishita S."/>
            <person name="Aerts A."/>
            <person name="Arnold G.J."/>
            <person name="Basu M.K."/>
            <person name="Bauer D.J."/>
            <person name="Caceres C.E."/>
            <person name="Carmel L."/>
            <person name="Casola C."/>
            <person name="Choi J.H."/>
            <person name="Detter J.C."/>
            <person name="Dong Q."/>
            <person name="Dusheyko S."/>
            <person name="Eads B.D."/>
            <person name="Frohlich T."/>
            <person name="Geiler-Samerotte K.A."/>
            <person name="Gerlach D."/>
            <person name="Hatcher P."/>
            <person name="Jogdeo S."/>
            <person name="Krijgsveld J."/>
            <person name="Kriventseva E.V."/>
            <person name="Kultz D."/>
            <person name="Laforsch C."/>
            <person name="Lindquist E."/>
            <person name="Lopez J."/>
            <person name="Manak J.R."/>
            <person name="Muller J."/>
            <person name="Pangilinan J."/>
            <person name="Patwardhan R.P."/>
            <person name="Pitluck S."/>
            <person name="Pritham E.J."/>
            <person name="Rechtsteiner A."/>
            <person name="Rho M."/>
            <person name="Rogozin I.B."/>
            <person name="Sakarya O."/>
            <person name="Salamov A."/>
            <person name="Schaack S."/>
            <person name="Shapiro H."/>
            <person name="Shiga Y."/>
            <person name="Skalitzky C."/>
            <person name="Smith Z."/>
            <person name="Souvorov A."/>
            <person name="Sung W."/>
            <person name="Tang Z."/>
            <person name="Tsuchiya D."/>
            <person name="Tu H."/>
            <person name="Vos H."/>
            <person name="Wang M."/>
            <person name="Wolf Y.I."/>
            <person name="Yamagata H."/>
            <person name="Yamada T."/>
            <person name="Ye Y."/>
            <person name="Shaw J.R."/>
            <person name="Andrews J."/>
            <person name="Crease T.J."/>
            <person name="Tang H."/>
            <person name="Lucas S.M."/>
            <person name="Robertson H.M."/>
            <person name="Bork P."/>
            <person name="Koonin E.V."/>
            <person name="Zdobnov E.M."/>
            <person name="Grigoriev I.V."/>
            <person name="Lynch M."/>
            <person name="Boore J.L."/>
        </authorList>
    </citation>
    <scope>NUCLEOTIDE SEQUENCE [LARGE SCALE GENOMIC DNA]</scope>
</reference>